<feature type="binding site" evidence="13">
    <location>
        <position position="315"/>
    </location>
    <ligand>
        <name>FAD</name>
        <dbReference type="ChEBI" id="CHEBI:57692"/>
    </ligand>
</feature>
<dbReference type="PRINTS" id="PR00368">
    <property type="entry name" value="FADPNR"/>
</dbReference>
<dbReference type="GO" id="GO:0050661">
    <property type="term" value="F:NADP binding"/>
    <property type="evidence" value="ECO:0007669"/>
    <property type="project" value="InterPro"/>
</dbReference>
<organism evidence="19 20">
    <name type="scientific">Conidiobolus coronatus (strain ATCC 28846 / CBS 209.66 / NRRL 28638)</name>
    <name type="common">Delacroixia coronata</name>
    <dbReference type="NCBI Taxonomy" id="796925"/>
    <lineage>
        <taxon>Eukaryota</taxon>
        <taxon>Fungi</taxon>
        <taxon>Fungi incertae sedis</taxon>
        <taxon>Zoopagomycota</taxon>
        <taxon>Entomophthoromycotina</taxon>
        <taxon>Entomophthoromycetes</taxon>
        <taxon>Entomophthorales</taxon>
        <taxon>Ancylistaceae</taxon>
        <taxon>Conidiobolus</taxon>
    </lineage>
</organism>
<dbReference type="PRINTS" id="PR00411">
    <property type="entry name" value="PNDRDTASEI"/>
</dbReference>
<evidence type="ECO:0000256" key="3">
    <source>
        <dbReference type="ARBA" id="ARBA00012607"/>
    </source>
</evidence>
<gene>
    <name evidence="19" type="ORF">CONCODRAFT_15060</name>
</gene>
<dbReference type="Gene3D" id="3.30.390.30">
    <property type="match status" value="1"/>
</dbReference>
<dbReference type="GO" id="GO:0045454">
    <property type="term" value="P:cell redox homeostasis"/>
    <property type="evidence" value="ECO:0007669"/>
    <property type="project" value="EnsemblFungi"/>
</dbReference>
<dbReference type="InterPro" id="IPR023753">
    <property type="entry name" value="FAD/NAD-binding_dom"/>
</dbReference>
<dbReference type="Proteomes" id="UP000070444">
    <property type="component" value="Unassembled WGS sequence"/>
</dbReference>
<dbReference type="FunFam" id="3.50.50.60:FF:000235">
    <property type="entry name" value="Glutathione reductase"/>
    <property type="match status" value="1"/>
</dbReference>
<evidence type="ECO:0000313" key="20">
    <source>
        <dbReference type="Proteomes" id="UP000070444"/>
    </source>
</evidence>
<evidence type="ECO:0000256" key="7">
    <source>
        <dbReference type="ARBA" id="ARBA00023002"/>
    </source>
</evidence>
<evidence type="ECO:0000256" key="16">
    <source>
        <dbReference type="RuleBase" id="RU365016"/>
    </source>
</evidence>
<sequence length="464" mass="50421">MSPIKKIFDYVVIGAGSGGLASARRAASYGAKVAIIEAGPLGGTCVNVGCVPKKVMLNAASIRETLGEAEEYCFDVKKDNIAAFDWNKFKGKRDAYIKRLNGIYQNNLDKDNVEVYRGFASFVDANTVHVKGETEYHLEGQRILVAVGGTPIIPNVPGAELGISSDGFFELEQQPKRVAVVGSGYIGVELAGIFHSLGSQTSIFTRTEHILRAFDSSIGDTVKQEMQTVGIDFKSNSSVTKLTKTASGAIELTYNIKGEGESTIEVDCVLWAVGRKALTENINLDKAGVQMDSKGDILVDEYQVTNVPHIFSLGDVTGKWQLTPVAIAAGRRLSDRLYGPSHFQDRKLEYHNIPTVIFSHPPSGSVGYSEDEAIEKFGKDQVKVYRSKFTAMYYAMTDSHKAPTLFKMVVVGPQEKVVGVHLVGKGVDEMLQGFAVAVKMGATKEDFDNTVAIHPTSSEELMEI</sequence>
<dbReference type="FunFam" id="3.30.390.30:FF:000003">
    <property type="entry name" value="Glutathione reductase"/>
    <property type="match status" value="1"/>
</dbReference>
<evidence type="ECO:0000259" key="18">
    <source>
        <dbReference type="Pfam" id="PF07992"/>
    </source>
</evidence>
<comment type="function">
    <text evidence="11 16">Catalyzes the reduction of glutathione disulfide (GSSG) to reduced glutathione (GSH). Constitutes the major mechanism to maintain a high GSH:GSSG ratio in the cytosol.</text>
</comment>
<reference evidence="19 20" key="1">
    <citation type="journal article" date="2015" name="Genome Biol. Evol.">
        <title>Phylogenomic analyses indicate that early fungi evolved digesting cell walls of algal ancestors of land plants.</title>
        <authorList>
            <person name="Chang Y."/>
            <person name="Wang S."/>
            <person name="Sekimoto S."/>
            <person name="Aerts A.L."/>
            <person name="Choi C."/>
            <person name="Clum A."/>
            <person name="LaButti K.M."/>
            <person name="Lindquist E.A."/>
            <person name="Yee Ngan C."/>
            <person name="Ohm R.A."/>
            <person name="Salamov A.A."/>
            <person name="Grigoriev I.V."/>
            <person name="Spatafora J.W."/>
            <person name="Berbee M.L."/>
        </authorList>
    </citation>
    <scope>NUCLEOTIDE SEQUENCE [LARGE SCALE GENOMIC DNA]</scope>
    <source>
        <strain evidence="19 20">NRRL 28638</strain>
    </source>
</reference>
<dbReference type="PIRSF" id="PIRSF000350">
    <property type="entry name" value="Mercury_reductase_MerA"/>
    <property type="match status" value="1"/>
</dbReference>
<feature type="domain" description="Pyridine nucleotide-disulphide oxidoreductase dimerisation" evidence="17">
    <location>
        <begin position="353"/>
        <end position="463"/>
    </location>
</feature>
<keyword evidence="16" id="KW-0521">NADP</keyword>
<dbReference type="Pfam" id="PF02852">
    <property type="entry name" value="Pyr_redox_dim"/>
    <property type="match status" value="1"/>
</dbReference>
<dbReference type="Gene3D" id="3.50.50.60">
    <property type="entry name" value="FAD/NAD(P)-binding domain"/>
    <property type="match status" value="2"/>
</dbReference>
<comment type="catalytic activity">
    <reaction evidence="10 16">
        <text>2 glutathione + NADP(+) = glutathione disulfide + NADPH + H(+)</text>
        <dbReference type="Rhea" id="RHEA:11740"/>
        <dbReference type="ChEBI" id="CHEBI:15378"/>
        <dbReference type="ChEBI" id="CHEBI:57783"/>
        <dbReference type="ChEBI" id="CHEBI:57925"/>
        <dbReference type="ChEBI" id="CHEBI:58297"/>
        <dbReference type="ChEBI" id="CHEBI:58349"/>
        <dbReference type="EC" id="1.8.1.7"/>
    </reaction>
</comment>
<dbReference type="GO" id="GO:0005634">
    <property type="term" value="C:nucleus"/>
    <property type="evidence" value="ECO:0007669"/>
    <property type="project" value="EnsemblFungi"/>
</dbReference>
<evidence type="ECO:0000256" key="13">
    <source>
        <dbReference type="PIRSR" id="PIRSR000350-3"/>
    </source>
</evidence>
<keyword evidence="13" id="KW-0520">NAD</keyword>
<dbReference type="GO" id="GO:0005777">
    <property type="term" value="C:peroxisome"/>
    <property type="evidence" value="ECO:0007669"/>
    <property type="project" value="EnsemblFungi"/>
</dbReference>
<dbReference type="GO" id="GO:0006749">
    <property type="term" value="P:glutathione metabolic process"/>
    <property type="evidence" value="ECO:0007669"/>
    <property type="project" value="EnsemblFungi"/>
</dbReference>
<dbReference type="InterPro" id="IPR016156">
    <property type="entry name" value="FAD/NAD-linked_Rdtase_dimer_sf"/>
</dbReference>
<dbReference type="GO" id="GO:0004362">
    <property type="term" value="F:glutathione-disulfide reductase (NADPH) activity"/>
    <property type="evidence" value="ECO:0007669"/>
    <property type="project" value="UniProtKB-EC"/>
</dbReference>
<feature type="active site" description="Proton acceptor" evidence="12">
    <location>
        <position position="454"/>
    </location>
</feature>
<dbReference type="SUPFAM" id="SSF55424">
    <property type="entry name" value="FAD/NAD-linked reductases, dimerisation (C-terminal) domain"/>
    <property type="match status" value="1"/>
</dbReference>
<dbReference type="EC" id="1.8.1.7" evidence="3 16"/>
<feature type="binding site" evidence="13">
    <location>
        <position position="274"/>
    </location>
    <ligand>
        <name>NAD(+)</name>
        <dbReference type="ChEBI" id="CHEBI:57540"/>
    </ligand>
</feature>
<feature type="binding site" evidence="13">
    <location>
        <begin position="182"/>
        <end position="189"/>
    </location>
    <ligand>
        <name>NAD(+)</name>
        <dbReference type="ChEBI" id="CHEBI:57540"/>
    </ligand>
</feature>
<comment type="subunit">
    <text evidence="2">Homodimer.</text>
</comment>
<evidence type="ECO:0000256" key="1">
    <source>
        <dbReference type="ARBA" id="ARBA00007532"/>
    </source>
</evidence>
<dbReference type="InterPro" id="IPR046952">
    <property type="entry name" value="GSHR/TRXR-like"/>
</dbReference>
<comment type="similarity">
    <text evidence="1 15">Belongs to the class-I pyridine nucleotide-disulfide oxidoreductase family.</text>
</comment>
<evidence type="ECO:0000256" key="14">
    <source>
        <dbReference type="PIRSR" id="PIRSR000350-4"/>
    </source>
</evidence>
<dbReference type="NCBIfam" id="TIGR01421">
    <property type="entry name" value="gluta_reduc_1"/>
    <property type="match status" value="1"/>
</dbReference>
<keyword evidence="8" id="KW-1015">Disulfide bond</keyword>
<accession>A0A137PGA7</accession>
<evidence type="ECO:0000256" key="15">
    <source>
        <dbReference type="RuleBase" id="RU003691"/>
    </source>
</evidence>
<dbReference type="InterPro" id="IPR001100">
    <property type="entry name" value="Pyr_nuc-diS_OxRdtase"/>
</dbReference>
<evidence type="ECO:0000256" key="10">
    <source>
        <dbReference type="ARBA" id="ARBA00049142"/>
    </source>
</evidence>
<keyword evidence="20" id="KW-1185">Reference proteome</keyword>
<name>A0A137PGA7_CONC2</name>
<keyword evidence="5 15" id="KW-0285">Flavoprotein</keyword>
<dbReference type="OMA" id="GTCINWG"/>
<evidence type="ECO:0000256" key="11">
    <source>
        <dbReference type="ARBA" id="ARBA00056905"/>
    </source>
</evidence>
<evidence type="ECO:0000256" key="8">
    <source>
        <dbReference type="ARBA" id="ARBA00023157"/>
    </source>
</evidence>
<feature type="disulfide bond" description="Redox-active" evidence="14">
    <location>
        <begin position="45"/>
        <end position="50"/>
    </location>
</feature>
<dbReference type="PANTHER" id="PTHR42737:SF2">
    <property type="entry name" value="GLUTATHIONE REDUCTASE"/>
    <property type="match status" value="1"/>
</dbReference>
<evidence type="ECO:0000256" key="9">
    <source>
        <dbReference type="ARBA" id="ARBA00023284"/>
    </source>
</evidence>
<evidence type="ECO:0000256" key="5">
    <source>
        <dbReference type="ARBA" id="ARBA00022630"/>
    </source>
</evidence>
<dbReference type="GO" id="GO:0005739">
    <property type="term" value="C:mitochondrion"/>
    <property type="evidence" value="ECO:0007669"/>
    <property type="project" value="EnsemblFungi"/>
</dbReference>
<dbReference type="SUPFAM" id="SSF51905">
    <property type="entry name" value="FAD/NAD(P)-binding domain"/>
    <property type="match status" value="1"/>
</dbReference>
<proteinExistence type="inferred from homology"/>
<dbReference type="InterPro" id="IPR012999">
    <property type="entry name" value="Pyr_OxRdtase_I_AS"/>
</dbReference>
<dbReference type="STRING" id="796925.A0A137PGA7"/>
<dbReference type="InterPro" id="IPR006322">
    <property type="entry name" value="Glutathione_Rdtase_euk/bac"/>
</dbReference>
<dbReference type="PANTHER" id="PTHR42737">
    <property type="entry name" value="GLUTATHIONE REDUCTASE"/>
    <property type="match status" value="1"/>
</dbReference>
<comment type="subcellular location">
    <subcellularLocation>
        <location evidence="16">Cytoplasm</location>
    </subcellularLocation>
</comment>
<comment type="cofactor">
    <cofactor evidence="13">
        <name>FAD</name>
        <dbReference type="ChEBI" id="CHEBI:57692"/>
    </cofactor>
    <text evidence="13">Binds 1 FAD per subunit.</text>
</comment>
<evidence type="ECO:0000256" key="6">
    <source>
        <dbReference type="ARBA" id="ARBA00022827"/>
    </source>
</evidence>
<dbReference type="GO" id="GO:0050660">
    <property type="term" value="F:flavin adenine dinucleotide binding"/>
    <property type="evidence" value="ECO:0007669"/>
    <property type="project" value="InterPro"/>
</dbReference>
<evidence type="ECO:0000313" key="19">
    <source>
        <dbReference type="EMBL" id="KXN74018.1"/>
    </source>
</evidence>
<dbReference type="PROSITE" id="PS00076">
    <property type="entry name" value="PYRIDINE_REDOX_1"/>
    <property type="match status" value="1"/>
</dbReference>
<protein>
    <recommendedName>
        <fullName evidence="4 16">Glutathione reductase</fullName>
        <ecNumber evidence="3 16">1.8.1.7</ecNumber>
    </recommendedName>
</protein>
<evidence type="ECO:0000259" key="17">
    <source>
        <dbReference type="Pfam" id="PF02852"/>
    </source>
</evidence>
<dbReference type="GO" id="GO:0005829">
    <property type="term" value="C:cytosol"/>
    <property type="evidence" value="ECO:0007669"/>
    <property type="project" value="EnsemblFungi"/>
</dbReference>
<dbReference type="InterPro" id="IPR004099">
    <property type="entry name" value="Pyr_nucl-diS_OxRdtase_dimer"/>
</dbReference>
<evidence type="ECO:0000256" key="4">
    <source>
        <dbReference type="ARBA" id="ARBA00017111"/>
    </source>
</evidence>
<evidence type="ECO:0000256" key="2">
    <source>
        <dbReference type="ARBA" id="ARBA00011738"/>
    </source>
</evidence>
<keyword evidence="7 15" id="KW-0560">Oxidoreductase</keyword>
<feature type="domain" description="FAD/NAD(P)-binding" evidence="18">
    <location>
        <begin position="8"/>
        <end position="330"/>
    </location>
</feature>
<keyword evidence="6 13" id="KW-0274">FAD</keyword>
<dbReference type="GO" id="GO:0034599">
    <property type="term" value="P:cellular response to oxidative stress"/>
    <property type="evidence" value="ECO:0007669"/>
    <property type="project" value="EnsemblFungi"/>
</dbReference>
<keyword evidence="13" id="KW-0547">Nucleotide-binding</keyword>
<dbReference type="NCBIfam" id="NF004776">
    <property type="entry name" value="PRK06116.1"/>
    <property type="match status" value="1"/>
</dbReference>
<dbReference type="InterPro" id="IPR036188">
    <property type="entry name" value="FAD/NAD-bd_sf"/>
</dbReference>
<keyword evidence="16" id="KW-0963">Cytoplasm</keyword>
<evidence type="ECO:0000256" key="12">
    <source>
        <dbReference type="PIRSR" id="PIRSR000350-2"/>
    </source>
</evidence>
<dbReference type="Pfam" id="PF07992">
    <property type="entry name" value="Pyr_redox_2"/>
    <property type="match status" value="1"/>
</dbReference>
<dbReference type="EMBL" id="KQ964428">
    <property type="protein sequence ID" value="KXN74018.1"/>
    <property type="molecule type" value="Genomic_DNA"/>
</dbReference>
<keyword evidence="9 15" id="KW-0676">Redox-active center</keyword>
<feature type="binding site" evidence="13">
    <location>
        <position position="54"/>
    </location>
    <ligand>
        <name>FAD</name>
        <dbReference type="ChEBI" id="CHEBI:57692"/>
    </ligand>
</feature>
<dbReference type="AlphaFoldDB" id="A0A137PGA7"/>
<dbReference type="OrthoDB" id="5956163at2759"/>